<evidence type="ECO:0000313" key="1">
    <source>
        <dbReference type="EMBL" id="KAK7833366.1"/>
    </source>
</evidence>
<accession>A0AAW0K488</accession>
<dbReference type="Proteomes" id="UP001488838">
    <property type="component" value="Unassembled WGS sequence"/>
</dbReference>
<reference evidence="1 2" key="1">
    <citation type="journal article" date="2023" name="bioRxiv">
        <title>Conserved and derived expression patterns and positive selection on dental genes reveal complex evolutionary context of ever-growing rodent molars.</title>
        <authorList>
            <person name="Calamari Z.T."/>
            <person name="Song A."/>
            <person name="Cohen E."/>
            <person name="Akter M."/>
            <person name="Roy R.D."/>
            <person name="Hallikas O."/>
            <person name="Christensen M.M."/>
            <person name="Li P."/>
            <person name="Marangoni P."/>
            <person name="Jernvall J."/>
            <person name="Klein O.D."/>
        </authorList>
    </citation>
    <scope>NUCLEOTIDE SEQUENCE [LARGE SCALE GENOMIC DNA]</scope>
    <source>
        <strain evidence="1">V071</strain>
    </source>
</reference>
<protein>
    <submittedName>
        <fullName evidence="1">Uncharacterized protein</fullName>
    </submittedName>
</protein>
<dbReference type="AlphaFoldDB" id="A0AAW0K488"/>
<organism evidence="1 2">
    <name type="scientific">Myodes glareolus</name>
    <name type="common">Bank vole</name>
    <name type="synonym">Clethrionomys glareolus</name>
    <dbReference type="NCBI Taxonomy" id="447135"/>
    <lineage>
        <taxon>Eukaryota</taxon>
        <taxon>Metazoa</taxon>
        <taxon>Chordata</taxon>
        <taxon>Craniata</taxon>
        <taxon>Vertebrata</taxon>
        <taxon>Euteleostomi</taxon>
        <taxon>Mammalia</taxon>
        <taxon>Eutheria</taxon>
        <taxon>Euarchontoglires</taxon>
        <taxon>Glires</taxon>
        <taxon>Rodentia</taxon>
        <taxon>Myomorpha</taxon>
        <taxon>Muroidea</taxon>
        <taxon>Cricetidae</taxon>
        <taxon>Arvicolinae</taxon>
        <taxon>Myodes</taxon>
    </lineage>
</organism>
<evidence type="ECO:0000313" key="2">
    <source>
        <dbReference type="Proteomes" id="UP001488838"/>
    </source>
</evidence>
<sequence length="73" mass="8271">MKVVYLCLMKACDPGFKRHRSHLRCIPSGVEALTCLPVFPESQPTSGVDANIYSFNAHEETELHFLEMCVCLR</sequence>
<comment type="caution">
    <text evidence="1">The sequence shown here is derived from an EMBL/GenBank/DDBJ whole genome shotgun (WGS) entry which is preliminary data.</text>
</comment>
<name>A0AAW0K488_MYOGA</name>
<proteinExistence type="predicted"/>
<keyword evidence="2" id="KW-1185">Reference proteome</keyword>
<gene>
    <name evidence="1" type="ORF">U0070_017365</name>
</gene>
<dbReference type="EMBL" id="JBBHLL010000007">
    <property type="protein sequence ID" value="KAK7833366.1"/>
    <property type="molecule type" value="Genomic_DNA"/>
</dbReference>